<dbReference type="InterPro" id="IPR002068">
    <property type="entry name" value="A-crystallin/Hsp20_dom"/>
</dbReference>
<dbReference type="KEGG" id="sus:Acid_2332"/>
<proteinExistence type="inferred from homology"/>
<dbReference type="Pfam" id="PF00011">
    <property type="entry name" value="HSP20"/>
    <property type="match status" value="1"/>
</dbReference>
<dbReference type="eggNOG" id="COG0071">
    <property type="taxonomic scope" value="Bacteria"/>
</dbReference>
<evidence type="ECO:0000256" key="1">
    <source>
        <dbReference type="PROSITE-ProRule" id="PRU00285"/>
    </source>
</evidence>
<dbReference type="PROSITE" id="PS01031">
    <property type="entry name" value="SHSP"/>
    <property type="match status" value="1"/>
</dbReference>
<dbReference type="EMBL" id="CP000473">
    <property type="protein sequence ID" value="ABJ83321.1"/>
    <property type="molecule type" value="Genomic_DNA"/>
</dbReference>
<gene>
    <name evidence="4" type="ordered locus">Acid_2332</name>
</gene>
<evidence type="ECO:0000256" key="2">
    <source>
        <dbReference type="RuleBase" id="RU003616"/>
    </source>
</evidence>
<dbReference type="CDD" id="cd06464">
    <property type="entry name" value="ACD_sHsps-like"/>
    <property type="match status" value="1"/>
</dbReference>
<keyword evidence="4" id="KW-0346">Stress response</keyword>
<dbReference type="InParanoid" id="Q025J8"/>
<sequence>MTSLKRENELVLKADLPDVDLKDIDVRVENQTLTIEGERKFEQTSNAKGYHRMERSYGRFVRSFAVPNTFDTEKINAAYKNGLLTVTLVKKEAAKPRQIKVEAAG</sequence>
<dbReference type="InterPro" id="IPR031107">
    <property type="entry name" value="Small_HSP"/>
</dbReference>
<name>Q025J8_SOLUE</name>
<dbReference type="SUPFAM" id="SSF49764">
    <property type="entry name" value="HSP20-like chaperones"/>
    <property type="match status" value="1"/>
</dbReference>
<dbReference type="PANTHER" id="PTHR11527">
    <property type="entry name" value="HEAT-SHOCK PROTEIN 20 FAMILY MEMBER"/>
    <property type="match status" value="1"/>
</dbReference>
<dbReference type="HOGENOM" id="CLU_046737_9_3_0"/>
<comment type="similarity">
    <text evidence="1 2">Belongs to the small heat shock protein (HSP20) family.</text>
</comment>
<feature type="domain" description="SHSP" evidence="3">
    <location>
        <begin position="1"/>
        <end position="104"/>
    </location>
</feature>
<accession>Q025J8</accession>
<reference evidence="4" key="1">
    <citation type="submission" date="2006-10" db="EMBL/GenBank/DDBJ databases">
        <title>Complete sequence of Solibacter usitatus Ellin6076.</title>
        <authorList>
            <consortium name="US DOE Joint Genome Institute"/>
            <person name="Copeland A."/>
            <person name="Lucas S."/>
            <person name="Lapidus A."/>
            <person name="Barry K."/>
            <person name="Detter J.C."/>
            <person name="Glavina del Rio T."/>
            <person name="Hammon N."/>
            <person name="Israni S."/>
            <person name="Dalin E."/>
            <person name="Tice H."/>
            <person name="Pitluck S."/>
            <person name="Thompson L.S."/>
            <person name="Brettin T."/>
            <person name="Bruce D."/>
            <person name="Han C."/>
            <person name="Tapia R."/>
            <person name="Gilna P."/>
            <person name="Schmutz J."/>
            <person name="Larimer F."/>
            <person name="Land M."/>
            <person name="Hauser L."/>
            <person name="Kyrpides N."/>
            <person name="Mikhailova N."/>
            <person name="Janssen P.H."/>
            <person name="Kuske C.R."/>
            <person name="Richardson P."/>
        </authorList>
    </citation>
    <scope>NUCLEOTIDE SEQUENCE</scope>
    <source>
        <strain evidence="4">Ellin6076</strain>
    </source>
</reference>
<dbReference type="InterPro" id="IPR008978">
    <property type="entry name" value="HSP20-like_chaperone"/>
</dbReference>
<evidence type="ECO:0000259" key="3">
    <source>
        <dbReference type="PROSITE" id="PS01031"/>
    </source>
</evidence>
<dbReference type="STRING" id="234267.Acid_2332"/>
<dbReference type="AlphaFoldDB" id="Q025J8"/>
<dbReference type="Gene3D" id="2.60.40.790">
    <property type="match status" value="1"/>
</dbReference>
<dbReference type="OrthoDB" id="9811615at2"/>
<evidence type="ECO:0000313" key="4">
    <source>
        <dbReference type="EMBL" id="ABJ83321.1"/>
    </source>
</evidence>
<organism evidence="4">
    <name type="scientific">Solibacter usitatus (strain Ellin6076)</name>
    <dbReference type="NCBI Taxonomy" id="234267"/>
    <lineage>
        <taxon>Bacteria</taxon>
        <taxon>Pseudomonadati</taxon>
        <taxon>Acidobacteriota</taxon>
        <taxon>Terriglobia</taxon>
        <taxon>Bryobacterales</taxon>
        <taxon>Solibacteraceae</taxon>
        <taxon>Candidatus Solibacter</taxon>
    </lineage>
</organism>
<protein>
    <submittedName>
        <fullName evidence="4">Heat shock protein Hsp20</fullName>
    </submittedName>
</protein>